<dbReference type="PROSITE" id="PS50883">
    <property type="entry name" value="EAL"/>
    <property type="match status" value="1"/>
</dbReference>
<feature type="domain" description="EAL" evidence="1">
    <location>
        <begin position="36"/>
        <end position="288"/>
    </location>
</feature>
<dbReference type="Pfam" id="PF00563">
    <property type="entry name" value="EAL"/>
    <property type="match status" value="1"/>
</dbReference>
<evidence type="ECO:0000313" key="2">
    <source>
        <dbReference type="EMBL" id="ABQ19070.1"/>
    </source>
</evidence>
<dbReference type="Gene3D" id="3.20.20.450">
    <property type="entry name" value="EAL domain"/>
    <property type="match status" value="1"/>
</dbReference>
<dbReference type="CDD" id="cd01948">
    <property type="entry name" value="EAL"/>
    <property type="match status" value="1"/>
</dbReference>
<protein>
    <recommendedName>
        <fullName evidence="1">EAL domain-containing protein</fullName>
    </recommendedName>
</protein>
<dbReference type="InterPro" id="IPR035919">
    <property type="entry name" value="EAL_sf"/>
</dbReference>
<dbReference type="OrthoDB" id="1673646at2"/>
<dbReference type="EMBL" id="CP000626">
    <property type="protein sequence ID" value="ABQ19070.1"/>
    <property type="molecule type" value="Genomic_DNA"/>
</dbReference>
<name>A0A0H3AGL6_VIBC3</name>
<dbReference type="eggNOG" id="COG2200">
    <property type="taxonomic scope" value="Bacteria"/>
</dbReference>
<sequence length="288" mass="32185">MACVKSLTSGKHHAVFVQGCSICMVLTDKQQFLDCIHYDEGGEYYARYNGLTLRSVFQPIFDKQHQVVGAEALVRIFTQHHTQIRPDLFFHSETFADDDKLNVERLSRAIHIRNFSLSPYRDTRLFLNVLPVAGEQFAYCDISSTLLATRLAELNIPHHRVVMELVEIESGDECMLQMATEKLVANGFQIAIDDFGCKASTPERVAMLRPNIIKLDRQLLLDFMAGDCCGLLAGVQLAQKTGAHTVVEGIETAEQLAAMQKLDINMYQGYYLALPKGIAKTAKVANAN</sequence>
<evidence type="ECO:0000259" key="1">
    <source>
        <dbReference type="PROSITE" id="PS50883"/>
    </source>
</evidence>
<dbReference type="PANTHER" id="PTHR33121">
    <property type="entry name" value="CYCLIC DI-GMP PHOSPHODIESTERASE PDEF"/>
    <property type="match status" value="1"/>
</dbReference>
<dbReference type="GO" id="GO:0071111">
    <property type="term" value="F:cyclic-guanylate-specific phosphodiesterase activity"/>
    <property type="evidence" value="ECO:0007669"/>
    <property type="project" value="InterPro"/>
</dbReference>
<proteinExistence type="predicted"/>
<dbReference type="AlphaFoldDB" id="A0A0H3AGL6"/>
<dbReference type="SMART" id="SM00052">
    <property type="entry name" value="EAL"/>
    <property type="match status" value="1"/>
</dbReference>
<gene>
    <name evidence="2" type="ordered locus">VC0395_0470</name>
</gene>
<reference evidence="2 3" key="1">
    <citation type="submission" date="2007-03" db="EMBL/GenBank/DDBJ databases">
        <authorList>
            <person name="Heidelberg J."/>
        </authorList>
    </citation>
    <scope>NUCLEOTIDE SEQUENCE [LARGE SCALE GENOMIC DNA]</scope>
    <source>
        <strain evidence="3">ATCC 39541 / Classical Ogawa 395 / O395</strain>
    </source>
</reference>
<dbReference type="InterPro" id="IPR050706">
    <property type="entry name" value="Cyclic-di-GMP_PDE-like"/>
</dbReference>
<accession>A0A0H3AGL6</accession>
<organism evidence="2 3">
    <name type="scientific">Vibrio cholerae serotype O1 (strain ATCC 39541 / Classical Ogawa 395 / O395)</name>
    <dbReference type="NCBI Taxonomy" id="345073"/>
    <lineage>
        <taxon>Bacteria</taxon>
        <taxon>Pseudomonadati</taxon>
        <taxon>Pseudomonadota</taxon>
        <taxon>Gammaproteobacteria</taxon>
        <taxon>Vibrionales</taxon>
        <taxon>Vibrionaceae</taxon>
        <taxon>Vibrio</taxon>
    </lineage>
</organism>
<dbReference type="PATRIC" id="fig|345073.21.peg.3519"/>
<dbReference type="Proteomes" id="UP000000249">
    <property type="component" value="Chromosome 2"/>
</dbReference>
<dbReference type="InterPro" id="IPR001633">
    <property type="entry name" value="EAL_dom"/>
</dbReference>
<dbReference type="KEGG" id="vco:VC0395_0470"/>
<evidence type="ECO:0000313" key="3">
    <source>
        <dbReference type="Proteomes" id="UP000000249"/>
    </source>
</evidence>
<dbReference type="KEGG" id="vcr:VC395_A0788"/>
<dbReference type="PANTHER" id="PTHR33121:SF76">
    <property type="entry name" value="SIGNALING PROTEIN"/>
    <property type="match status" value="1"/>
</dbReference>
<dbReference type="SUPFAM" id="SSF141868">
    <property type="entry name" value="EAL domain-like"/>
    <property type="match status" value="1"/>
</dbReference>